<name>W9QWG8_9ROSA</name>
<protein>
    <submittedName>
        <fullName evidence="1">Uncharacterized protein</fullName>
    </submittedName>
</protein>
<evidence type="ECO:0000313" key="1">
    <source>
        <dbReference type="EMBL" id="EXB55975.1"/>
    </source>
</evidence>
<reference evidence="2" key="1">
    <citation type="submission" date="2013-01" db="EMBL/GenBank/DDBJ databases">
        <title>Draft Genome Sequence of a Mulberry Tree, Morus notabilis C.K. Schneid.</title>
        <authorList>
            <person name="He N."/>
            <person name="Zhao S."/>
        </authorList>
    </citation>
    <scope>NUCLEOTIDE SEQUENCE</scope>
</reference>
<accession>W9QWG8</accession>
<dbReference type="Proteomes" id="UP000030645">
    <property type="component" value="Unassembled WGS sequence"/>
</dbReference>
<evidence type="ECO:0000313" key="2">
    <source>
        <dbReference type="Proteomes" id="UP000030645"/>
    </source>
</evidence>
<dbReference type="EMBL" id="KE344275">
    <property type="protein sequence ID" value="EXB55975.1"/>
    <property type="molecule type" value="Genomic_DNA"/>
</dbReference>
<gene>
    <name evidence="1" type="ORF">L484_018761</name>
</gene>
<sequence length="126" mass="14155">MLLVAVDAMLCFEEKKISEETGSTTSIEDPKGTSTLRRRSSAGLLKSFHVAKWTLAKPYGHAKRFMERNHRGQWSPTMEKLVRACPPTTQPQPQHQPNFCVFSSEALAAVDPYIDTYCTHLMISKG</sequence>
<organism evidence="1 2">
    <name type="scientific">Morus notabilis</name>
    <dbReference type="NCBI Taxonomy" id="981085"/>
    <lineage>
        <taxon>Eukaryota</taxon>
        <taxon>Viridiplantae</taxon>
        <taxon>Streptophyta</taxon>
        <taxon>Embryophyta</taxon>
        <taxon>Tracheophyta</taxon>
        <taxon>Spermatophyta</taxon>
        <taxon>Magnoliopsida</taxon>
        <taxon>eudicotyledons</taxon>
        <taxon>Gunneridae</taxon>
        <taxon>Pentapetalae</taxon>
        <taxon>rosids</taxon>
        <taxon>fabids</taxon>
        <taxon>Rosales</taxon>
        <taxon>Moraceae</taxon>
        <taxon>Moreae</taxon>
        <taxon>Morus</taxon>
    </lineage>
</organism>
<proteinExistence type="predicted"/>
<keyword evidence="2" id="KW-1185">Reference proteome</keyword>
<dbReference type="AlphaFoldDB" id="W9QWG8"/>